<keyword evidence="1" id="KW-1133">Transmembrane helix</keyword>
<gene>
    <name evidence="2" type="ORF">CK203_030704</name>
</gene>
<organism evidence="2 3">
    <name type="scientific">Vitis vinifera</name>
    <name type="common">Grape</name>
    <dbReference type="NCBI Taxonomy" id="29760"/>
    <lineage>
        <taxon>Eukaryota</taxon>
        <taxon>Viridiplantae</taxon>
        <taxon>Streptophyta</taxon>
        <taxon>Embryophyta</taxon>
        <taxon>Tracheophyta</taxon>
        <taxon>Spermatophyta</taxon>
        <taxon>Magnoliopsida</taxon>
        <taxon>eudicotyledons</taxon>
        <taxon>Gunneridae</taxon>
        <taxon>Pentapetalae</taxon>
        <taxon>rosids</taxon>
        <taxon>Vitales</taxon>
        <taxon>Vitaceae</taxon>
        <taxon>Viteae</taxon>
        <taxon>Vitis</taxon>
    </lineage>
</organism>
<comment type="caution">
    <text evidence="2">The sequence shown here is derived from an EMBL/GenBank/DDBJ whole genome shotgun (WGS) entry which is preliminary data.</text>
</comment>
<accession>A0A438IRN2</accession>
<dbReference type="AlphaFoldDB" id="A0A438IRN2"/>
<reference evidence="2 3" key="1">
    <citation type="journal article" date="2018" name="PLoS Genet.">
        <title>Population sequencing reveals clonal diversity and ancestral inbreeding in the grapevine cultivar Chardonnay.</title>
        <authorList>
            <person name="Roach M.J."/>
            <person name="Johnson D.L."/>
            <person name="Bohlmann J."/>
            <person name="van Vuuren H.J."/>
            <person name="Jones S.J."/>
            <person name="Pretorius I.S."/>
            <person name="Schmidt S.A."/>
            <person name="Borneman A.R."/>
        </authorList>
    </citation>
    <scope>NUCLEOTIDE SEQUENCE [LARGE SCALE GENOMIC DNA]</scope>
    <source>
        <strain evidence="3">cv. Chardonnay</strain>
        <tissue evidence="2">Leaf</tissue>
    </source>
</reference>
<name>A0A438IRN2_VITVI</name>
<keyword evidence="1" id="KW-0812">Transmembrane</keyword>
<sequence>MGGVDITFFFFCIFSENIWKCPAPCLFDKMFACSSAQFCAEFFDEGISCKFEKDISFVPLDISTFLLVYFSQEKFYVLQSLGLIWDNFLFLALAGRLKLKQKSQFFKGLHVISSCSSSSCSVIIPKPKSLLPIVSCNYLLWHCGLVPIVVWLYCFMPVLLPIRMMFHLMPTPQGSFYVLNDIFRLNYA</sequence>
<evidence type="ECO:0000313" key="3">
    <source>
        <dbReference type="Proteomes" id="UP000288805"/>
    </source>
</evidence>
<feature type="transmembrane region" description="Helical" evidence="1">
    <location>
        <begin position="139"/>
        <end position="160"/>
    </location>
</feature>
<evidence type="ECO:0000256" key="1">
    <source>
        <dbReference type="SAM" id="Phobius"/>
    </source>
</evidence>
<dbReference type="Proteomes" id="UP000288805">
    <property type="component" value="Unassembled WGS sequence"/>
</dbReference>
<keyword evidence="1" id="KW-0472">Membrane</keyword>
<protein>
    <submittedName>
        <fullName evidence="2">Uncharacterized protein</fullName>
    </submittedName>
</protein>
<dbReference type="EMBL" id="QGNW01000088">
    <property type="protein sequence ID" value="RVW99341.1"/>
    <property type="molecule type" value="Genomic_DNA"/>
</dbReference>
<proteinExistence type="predicted"/>
<evidence type="ECO:0000313" key="2">
    <source>
        <dbReference type="EMBL" id="RVW99341.1"/>
    </source>
</evidence>
<feature type="transmembrane region" description="Helical" evidence="1">
    <location>
        <begin position="75"/>
        <end position="93"/>
    </location>
</feature>